<protein>
    <recommendedName>
        <fullName evidence="4">peroxidase</fullName>
        <ecNumber evidence="4">1.11.1.7</ecNumber>
    </recommendedName>
</protein>
<feature type="site" description="Transition state stabilizer" evidence="12">
    <location>
        <position position="117"/>
    </location>
</feature>
<dbReference type="PROSITE" id="PS50873">
    <property type="entry name" value="PEROXIDASE_4"/>
    <property type="match status" value="1"/>
</dbReference>
<comment type="similarity">
    <text evidence="14">Belongs to the peroxidase family.</text>
</comment>
<keyword evidence="13" id="KW-1015">Disulfide bond</keyword>
<keyword evidence="9" id="KW-0408">Iron</keyword>
<keyword evidence="11" id="KW-0106">Calcium</keyword>
<gene>
    <name evidence="16" type="ORF">M0R45_002429</name>
</gene>
<feature type="binding site" evidence="11">
    <location>
        <position position="131"/>
    </location>
    <ligand>
        <name>Ca(2+)</name>
        <dbReference type="ChEBI" id="CHEBI:29108"/>
        <label>1</label>
    </ligand>
</feature>
<dbReference type="GO" id="GO:0006979">
    <property type="term" value="P:response to oxidative stress"/>
    <property type="evidence" value="ECO:0007669"/>
    <property type="project" value="InterPro"/>
</dbReference>
<accession>A0AAW1VR02</accession>
<name>A0AAW1VR02_RUBAR</name>
<dbReference type="PANTHER" id="PTHR31235">
    <property type="entry name" value="PEROXIDASE 25-RELATED"/>
    <property type="match status" value="1"/>
</dbReference>
<evidence type="ECO:0000256" key="11">
    <source>
        <dbReference type="PIRSR" id="PIRSR600823-3"/>
    </source>
</evidence>
<evidence type="ECO:0000256" key="13">
    <source>
        <dbReference type="PIRSR" id="PIRSR600823-5"/>
    </source>
</evidence>
<evidence type="ECO:0000256" key="1">
    <source>
        <dbReference type="ARBA" id="ARBA00000189"/>
    </source>
</evidence>
<keyword evidence="6" id="KW-0349">Heme</keyword>
<evidence type="ECO:0000256" key="2">
    <source>
        <dbReference type="ARBA" id="ARBA00001970"/>
    </source>
</evidence>
<dbReference type="SUPFAM" id="SSF48113">
    <property type="entry name" value="Heme-dependent peroxidases"/>
    <property type="match status" value="1"/>
</dbReference>
<dbReference type="AlphaFoldDB" id="A0AAW1VR02"/>
<dbReference type="Gene3D" id="1.10.520.10">
    <property type="match status" value="1"/>
</dbReference>
<keyword evidence="8" id="KW-0560">Oxidoreductase</keyword>
<comment type="caution">
    <text evidence="16">The sequence shown here is derived from an EMBL/GenBank/DDBJ whole genome shotgun (WGS) entry which is preliminary data.</text>
</comment>
<dbReference type="Proteomes" id="UP001457282">
    <property type="component" value="Unassembled WGS sequence"/>
</dbReference>
<proteinExistence type="inferred from homology"/>
<evidence type="ECO:0000256" key="5">
    <source>
        <dbReference type="ARBA" id="ARBA00022559"/>
    </source>
</evidence>
<dbReference type="InterPro" id="IPR010255">
    <property type="entry name" value="Haem_peroxidase_sf"/>
</dbReference>
<dbReference type="GO" id="GO:0020037">
    <property type="term" value="F:heme binding"/>
    <property type="evidence" value="ECO:0007669"/>
    <property type="project" value="InterPro"/>
</dbReference>
<dbReference type="PROSITE" id="PS00436">
    <property type="entry name" value="PEROXIDASE_2"/>
    <property type="match status" value="1"/>
</dbReference>
<organism evidence="16 17">
    <name type="scientific">Rubus argutus</name>
    <name type="common">Southern blackberry</name>
    <dbReference type="NCBI Taxonomy" id="59490"/>
    <lineage>
        <taxon>Eukaryota</taxon>
        <taxon>Viridiplantae</taxon>
        <taxon>Streptophyta</taxon>
        <taxon>Embryophyta</taxon>
        <taxon>Tracheophyta</taxon>
        <taxon>Spermatophyta</taxon>
        <taxon>Magnoliopsida</taxon>
        <taxon>eudicotyledons</taxon>
        <taxon>Gunneridae</taxon>
        <taxon>Pentapetalae</taxon>
        <taxon>rosids</taxon>
        <taxon>fabids</taxon>
        <taxon>Rosales</taxon>
        <taxon>Rosaceae</taxon>
        <taxon>Rosoideae</taxon>
        <taxon>Rosoideae incertae sedis</taxon>
        <taxon>Rubus</taxon>
    </lineage>
</organism>
<evidence type="ECO:0000256" key="3">
    <source>
        <dbReference type="ARBA" id="ARBA00002322"/>
    </source>
</evidence>
<dbReference type="InterPro" id="IPR000823">
    <property type="entry name" value="Peroxidase_pln"/>
</dbReference>
<dbReference type="EC" id="1.11.1.7" evidence="4"/>
<evidence type="ECO:0000313" key="16">
    <source>
        <dbReference type="EMBL" id="KAK9907117.1"/>
    </source>
</evidence>
<evidence type="ECO:0000256" key="12">
    <source>
        <dbReference type="PIRSR" id="PIRSR600823-4"/>
    </source>
</evidence>
<evidence type="ECO:0000256" key="10">
    <source>
        <dbReference type="PIRSR" id="PIRSR600823-1"/>
    </source>
</evidence>
<evidence type="ECO:0000256" key="4">
    <source>
        <dbReference type="ARBA" id="ARBA00012313"/>
    </source>
</evidence>
<evidence type="ECO:0000256" key="14">
    <source>
        <dbReference type="RuleBase" id="RU004241"/>
    </source>
</evidence>
<feature type="binding site" evidence="11">
    <location>
        <position position="127"/>
    </location>
    <ligand>
        <name>Ca(2+)</name>
        <dbReference type="ChEBI" id="CHEBI:29108"/>
        <label>1</label>
    </ligand>
</feature>
<comment type="cofactor">
    <cofactor evidence="2">
        <name>heme b</name>
        <dbReference type="ChEBI" id="CHEBI:60344"/>
    </cofactor>
</comment>
<keyword evidence="5" id="KW-0575">Peroxidase</keyword>
<evidence type="ECO:0000256" key="9">
    <source>
        <dbReference type="ARBA" id="ARBA00023004"/>
    </source>
</evidence>
<dbReference type="GO" id="GO:0140825">
    <property type="term" value="F:lactoperoxidase activity"/>
    <property type="evidence" value="ECO:0007669"/>
    <property type="project" value="UniProtKB-EC"/>
</dbReference>
<feature type="disulfide bond" evidence="13">
    <location>
        <begin position="123"/>
        <end position="128"/>
    </location>
</feature>
<evidence type="ECO:0000313" key="17">
    <source>
        <dbReference type="Proteomes" id="UP001457282"/>
    </source>
</evidence>
<dbReference type="EMBL" id="JBEDUW010000039">
    <property type="protein sequence ID" value="KAK9907117.1"/>
    <property type="molecule type" value="Genomic_DNA"/>
</dbReference>
<feature type="binding site" evidence="11">
    <location>
        <position position="122"/>
    </location>
    <ligand>
        <name>Ca(2+)</name>
        <dbReference type="ChEBI" id="CHEBI:29108"/>
        <label>1</label>
    </ligand>
</feature>
<reference evidence="16 17" key="1">
    <citation type="journal article" date="2023" name="G3 (Bethesda)">
        <title>A chromosome-length genome assembly and annotation of blackberry (Rubus argutus, cv. 'Hillquist').</title>
        <authorList>
            <person name="Bruna T."/>
            <person name="Aryal R."/>
            <person name="Dudchenko O."/>
            <person name="Sargent D.J."/>
            <person name="Mead D."/>
            <person name="Buti M."/>
            <person name="Cavallini A."/>
            <person name="Hytonen T."/>
            <person name="Andres J."/>
            <person name="Pham M."/>
            <person name="Weisz D."/>
            <person name="Mascagni F."/>
            <person name="Usai G."/>
            <person name="Natali L."/>
            <person name="Bassil N."/>
            <person name="Fernandez G.E."/>
            <person name="Lomsadze A."/>
            <person name="Armour M."/>
            <person name="Olukolu B."/>
            <person name="Poorten T."/>
            <person name="Britton C."/>
            <person name="Davik J."/>
            <person name="Ashrafi H."/>
            <person name="Aiden E.L."/>
            <person name="Borodovsky M."/>
            <person name="Worthington M."/>
        </authorList>
    </citation>
    <scope>NUCLEOTIDE SEQUENCE [LARGE SCALE GENOMIC DNA]</scope>
    <source>
        <strain evidence="16">PI 553951</strain>
    </source>
</reference>
<dbReference type="InterPro" id="IPR002016">
    <property type="entry name" value="Haem_peroxidase"/>
</dbReference>
<feature type="binding site" evidence="11">
    <location>
        <position position="129"/>
    </location>
    <ligand>
        <name>Ca(2+)</name>
        <dbReference type="ChEBI" id="CHEBI:29108"/>
        <label>1</label>
    </ligand>
</feature>
<evidence type="ECO:0000256" key="6">
    <source>
        <dbReference type="ARBA" id="ARBA00022617"/>
    </source>
</evidence>
<feature type="active site" description="Proton acceptor" evidence="10">
    <location>
        <position position="121"/>
    </location>
</feature>
<comment type="catalytic activity">
    <reaction evidence="1">
        <text>2 a phenolic donor + H2O2 = 2 a phenolic radical donor + 2 H2O</text>
        <dbReference type="Rhea" id="RHEA:56136"/>
        <dbReference type="ChEBI" id="CHEBI:15377"/>
        <dbReference type="ChEBI" id="CHEBI:16240"/>
        <dbReference type="ChEBI" id="CHEBI:139520"/>
        <dbReference type="ChEBI" id="CHEBI:139521"/>
        <dbReference type="EC" id="1.11.1.7"/>
    </reaction>
</comment>
<dbReference type="GO" id="GO:0046872">
    <property type="term" value="F:metal ion binding"/>
    <property type="evidence" value="ECO:0007669"/>
    <property type="project" value="UniProtKB-KW"/>
</dbReference>
<dbReference type="Pfam" id="PF00141">
    <property type="entry name" value="peroxidase"/>
    <property type="match status" value="1"/>
</dbReference>
<keyword evidence="17" id="KW-1185">Reference proteome</keyword>
<evidence type="ECO:0000259" key="15">
    <source>
        <dbReference type="PROSITE" id="PS50873"/>
    </source>
</evidence>
<comment type="function">
    <text evidence="3">Removal of H(2)O(2), oxidation of toxic reductants, biosynthesis and degradation of lignin, suberization, auxin catabolism, response to environmental stresses such as wounding, pathogen attack and oxidative stress. These functions might be dependent on each isozyme/isoform in each plant tissue.</text>
</comment>
<evidence type="ECO:0000256" key="7">
    <source>
        <dbReference type="ARBA" id="ARBA00022723"/>
    </source>
</evidence>
<keyword evidence="7 11" id="KW-0479">Metal-binding</keyword>
<evidence type="ECO:0000256" key="8">
    <source>
        <dbReference type="ARBA" id="ARBA00023002"/>
    </source>
</evidence>
<dbReference type="InterPro" id="IPR019794">
    <property type="entry name" value="Peroxidases_AS"/>
</dbReference>
<dbReference type="PRINTS" id="PR00461">
    <property type="entry name" value="PLPEROXIDASE"/>
</dbReference>
<comment type="cofactor">
    <cofactor evidence="11">
        <name>Ca(2+)</name>
        <dbReference type="ChEBI" id="CHEBI:29108"/>
    </cofactor>
    <text evidence="11">Binds 2 calcium ions per subunit.</text>
</comment>
<feature type="domain" description="Plant heme peroxidase family profile" evidence="15">
    <location>
        <begin position="80"/>
        <end position="152"/>
    </location>
</feature>
<sequence>MLATMKARWVFAMVVVFFSVVISWSNTRVESEREKPSLSSSLSSSSSSSSQEPLVTLVSLASTDGGQDFFSEMTDVTWQNLEYDFYRDTCPQAESIVRSKMAWIYSQHRNVSAQLLRLFFHDCFIEGCDASILLNDSNGNQSLFYREAGYTE</sequence>